<dbReference type="SUPFAM" id="SSF53098">
    <property type="entry name" value="Ribonuclease H-like"/>
    <property type="match status" value="1"/>
</dbReference>
<dbReference type="PANTHER" id="PTHR47074:SF73">
    <property type="entry name" value="OS04G0448401 PROTEIN"/>
    <property type="match status" value="1"/>
</dbReference>
<gene>
    <name evidence="2" type="ORF">RchiOBHm_Chr4g0413041</name>
</gene>
<keyword evidence="3" id="KW-1185">Reference proteome</keyword>
<dbReference type="OMA" id="PNSCESA"/>
<dbReference type="PANTHER" id="PTHR47074">
    <property type="entry name" value="BNAC02G40300D PROTEIN"/>
    <property type="match status" value="1"/>
</dbReference>
<feature type="domain" description="RNase H type-1" evidence="1">
    <location>
        <begin position="52"/>
        <end position="86"/>
    </location>
</feature>
<evidence type="ECO:0000259" key="1">
    <source>
        <dbReference type="Pfam" id="PF13456"/>
    </source>
</evidence>
<dbReference type="GO" id="GO:0003676">
    <property type="term" value="F:nucleic acid binding"/>
    <property type="evidence" value="ECO:0007669"/>
    <property type="project" value="InterPro"/>
</dbReference>
<dbReference type="InterPro" id="IPR012337">
    <property type="entry name" value="RNaseH-like_sf"/>
</dbReference>
<dbReference type="GO" id="GO:0004523">
    <property type="term" value="F:RNA-DNA hybrid ribonuclease activity"/>
    <property type="evidence" value="ECO:0007669"/>
    <property type="project" value="InterPro"/>
</dbReference>
<evidence type="ECO:0000313" key="2">
    <source>
        <dbReference type="EMBL" id="PRQ38362.1"/>
    </source>
</evidence>
<proteinExistence type="predicted"/>
<dbReference type="InterPro" id="IPR002156">
    <property type="entry name" value="RNaseH_domain"/>
</dbReference>
<organism evidence="2 3">
    <name type="scientific">Rosa chinensis</name>
    <name type="common">China rose</name>
    <dbReference type="NCBI Taxonomy" id="74649"/>
    <lineage>
        <taxon>Eukaryota</taxon>
        <taxon>Viridiplantae</taxon>
        <taxon>Streptophyta</taxon>
        <taxon>Embryophyta</taxon>
        <taxon>Tracheophyta</taxon>
        <taxon>Spermatophyta</taxon>
        <taxon>Magnoliopsida</taxon>
        <taxon>eudicotyledons</taxon>
        <taxon>Gunneridae</taxon>
        <taxon>Pentapetalae</taxon>
        <taxon>rosids</taxon>
        <taxon>fabids</taxon>
        <taxon>Rosales</taxon>
        <taxon>Rosaceae</taxon>
        <taxon>Rosoideae</taxon>
        <taxon>Rosoideae incertae sedis</taxon>
        <taxon>Rosa</taxon>
    </lineage>
</organism>
<dbReference type="InterPro" id="IPR052929">
    <property type="entry name" value="RNase_H-like_EbsB-rel"/>
</dbReference>
<reference evidence="2 3" key="1">
    <citation type="journal article" date="2018" name="Nat. Genet.">
        <title>The Rosa genome provides new insights in the design of modern roses.</title>
        <authorList>
            <person name="Bendahmane M."/>
        </authorList>
    </citation>
    <scope>NUCLEOTIDE SEQUENCE [LARGE SCALE GENOMIC DNA]</scope>
    <source>
        <strain evidence="3">cv. Old Blush</strain>
    </source>
</reference>
<sequence>MDPSPPGFVKINCDAAWSDPSSPCGIGVVIRDHQYTVKGGSARSICCNSTYPLIEEIRRKSLQFSEIYWDWIPREANTVAHTAASLAKGTVGLNRWANTPPPSLLRVLKIDGLPCPPRQSS</sequence>
<dbReference type="Proteomes" id="UP000238479">
    <property type="component" value="Chromosome 4"/>
</dbReference>
<name>A0A2P6QVY7_ROSCH</name>
<comment type="caution">
    <text evidence="2">The sequence shown here is derived from an EMBL/GenBank/DDBJ whole genome shotgun (WGS) entry which is preliminary data.</text>
</comment>
<dbReference type="Gramene" id="PRQ38362">
    <property type="protein sequence ID" value="PRQ38362"/>
    <property type="gene ID" value="RchiOBHm_Chr4g0413041"/>
</dbReference>
<accession>A0A2P6QVY7</accession>
<protein>
    <submittedName>
        <fullName evidence="2">Putative ribonuclease H-like domain-containing protein</fullName>
    </submittedName>
</protein>
<dbReference type="Pfam" id="PF13456">
    <property type="entry name" value="RVT_3"/>
    <property type="match status" value="1"/>
</dbReference>
<dbReference type="EMBL" id="PDCK01000042">
    <property type="protein sequence ID" value="PRQ38362.1"/>
    <property type="molecule type" value="Genomic_DNA"/>
</dbReference>
<evidence type="ECO:0000313" key="3">
    <source>
        <dbReference type="Proteomes" id="UP000238479"/>
    </source>
</evidence>
<dbReference type="AlphaFoldDB" id="A0A2P6QVY7"/>